<comment type="caution">
    <text evidence="3">The sequence shown here is derived from an EMBL/GenBank/DDBJ whole genome shotgun (WGS) entry which is preliminary data.</text>
</comment>
<feature type="compositionally biased region" description="Basic and acidic residues" evidence="1">
    <location>
        <begin position="150"/>
        <end position="166"/>
    </location>
</feature>
<feature type="compositionally biased region" description="Gly residues" evidence="1">
    <location>
        <begin position="121"/>
        <end position="136"/>
    </location>
</feature>
<proteinExistence type="predicted"/>
<evidence type="ECO:0000256" key="2">
    <source>
        <dbReference type="SAM" id="SignalP"/>
    </source>
</evidence>
<evidence type="ECO:0000256" key="1">
    <source>
        <dbReference type="SAM" id="MobiDB-lite"/>
    </source>
</evidence>
<feature type="signal peptide" evidence="2">
    <location>
        <begin position="1"/>
        <end position="18"/>
    </location>
</feature>
<dbReference type="Proteomes" id="UP001054945">
    <property type="component" value="Unassembled WGS sequence"/>
</dbReference>
<gene>
    <name evidence="3" type="ORF">CEXT_419551</name>
</gene>
<accession>A0AAV4V727</accession>
<evidence type="ECO:0008006" key="5">
    <source>
        <dbReference type="Google" id="ProtNLM"/>
    </source>
</evidence>
<dbReference type="EMBL" id="BPLR01014034">
    <property type="protein sequence ID" value="GIY65833.1"/>
    <property type="molecule type" value="Genomic_DNA"/>
</dbReference>
<keyword evidence="4" id="KW-1185">Reference proteome</keyword>
<keyword evidence="2" id="KW-0732">Signal</keyword>
<sequence>MQRNICFIILLFVQDVKSQLTQSQLIQNFDQATDCTPGQALPQGPVTAISPLVLAQYYSLMMHSMRFPKCLVHRDKSSLTYLMRKLTACAFLDCVVVVKTYAIGNPSIKWRATTKWDWRGQGYGAPGGGRQGGARGGYPEQQPETPVNLERGKDHLEDLVPKENQNRKTVMRTAQKTSMKH</sequence>
<feature type="compositionally biased region" description="Polar residues" evidence="1">
    <location>
        <begin position="172"/>
        <end position="181"/>
    </location>
</feature>
<feature type="region of interest" description="Disordered" evidence="1">
    <location>
        <begin position="121"/>
        <end position="181"/>
    </location>
</feature>
<reference evidence="3 4" key="1">
    <citation type="submission" date="2021-06" db="EMBL/GenBank/DDBJ databases">
        <title>Caerostris extrusa draft genome.</title>
        <authorList>
            <person name="Kono N."/>
            <person name="Arakawa K."/>
        </authorList>
    </citation>
    <scope>NUCLEOTIDE SEQUENCE [LARGE SCALE GENOMIC DNA]</scope>
</reference>
<dbReference type="AlphaFoldDB" id="A0AAV4V727"/>
<evidence type="ECO:0000313" key="4">
    <source>
        <dbReference type="Proteomes" id="UP001054945"/>
    </source>
</evidence>
<protein>
    <recommendedName>
        <fullName evidence="5">Secreted protein</fullName>
    </recommendedName>
</protein>
<evidence type="ECO:0000313" key="3">
    <source>
        <dbReference type="EMBL" id="GIY65833.1"/>
    </source>
</evidence>
<organism evidence="3 4">
    <name type="scientific">Caerostris extrusa</name>
    <name type="common">Bark spider</name>
    <name type="synonym">Caerostris bankana</name>
    <dbReference type="NCBI Taxonomy" id="172846"/>
    <lineage>
        <taxon>Eukaryota</taxon>
        <taxon>Metazoa</taxon>
        <taxon>Ecdysozoa</taxon>
        <taxon>Arthropoda</taxon>
        <taxon>Chelicerata</taxon>
        <taxon>Arachnida</taxon>
        <taxon>Araneae</taxon>
        <taxon>Araneomorphae</taxon>
        <taxon>Entelegynae</taxon>
        <taxon>Araneoidea</taxon>
        <taxon>Araneidae</taxon>
        <taxon>Caerostris</taxon>
    </lineage>
</organism>
<name>A0AAV4V727_CAEEX</name>
<feature type="chain" id="PRO_5043562584" description="Secreted protein" evidence="2">
    <location>
        <begin position="19"/>
        <end position="181"/>
    </location>
</feature>